<evidence type="ECO:0000256" key="3">
    <source>
        <dbReference type="SAM" id="MobiDB-lite"/>
    </source>
</evidence>
<reference evidence="7" key="2">
    <citation type="submission" date="2025-09" db="UniProtKB">
        <authorList>
            <consortium name="Ensembl"/>
        </authorList>
    </citation>
    <scope>IDENTIFICATION</scope>
</reference>
<evidence type="ECO:0000259" key="6">
    <source>
        <dbReference type="Pfam" id="PF00930"/>
    </source>
</evidence>
<dbReference type="InterPro" id="IPR050278">
    <property type="entry name" value="Serine_Prot_S9B/DPPIV"/>
</dbReference>
<evidence type="ECO:0000256" key="1">
    <source>
        <dbReference type="ARBA" id="ARBA00004401"/>
    </source>
</evidence>
<dbReference type="InterPro" id="IPR002469">
    <property type="entry name" value="Peptidase_S9B_N"/>
</dbReference>
<dbReference type="GO" id="GO:1901379">
    <property type="term" value="P:regulation of potassium ion transmembrane transport"/>
    <property type="evidence" value="ECO:0007669"/>
    <property type="project" value="TreeGrafter"/>
</dbReference>
<dbReference type="SUPFAM" id="SSF82171">
    <property type="entry name" value="DPP6 N-terminal domain-like"/>
    <property type="match status" value="1"/>
</dbReference>
<protein>
    <submittedName>
        <fullName evidence="7">Dipeptidyl-peptidase 6b</fullName>
    </submittedName>
</protein>
<dbReference type="AlphaFoldDB" id="A0A674BAI0"/>
<feature type="domain" description="Dipeptidylpeptidase IV N-terminal" evidence="6">
    <location>
        <begin position="173"/>
        <end position="528"/>
    </location>
</feature>
<accession>A0A674BAI0</accession>
<dbReference type="FunFam" id="3.40.50.1820:FF:000003">
    <property type="entry name" value="Dipeptidyl peptidase 4"/>
    <property type="match status" value="1"/>
</dbReference>
<dbReference type="Pfam" id="PF00930">
    <property type="entry name" value="DPPIV_N"/>
    <property type="match status" value="1"/>
</dbReference>
<dbReference type="InParanoid" id="A0A674BAI0"/>
<dbReference type="OMA" id="HGTANEM"/>
<dbReference type="Pfam" id="PF00326">
    <property type="entry name" value="Peptidase_S9"/>
    <property type="match status" value="1"/>
</dbReference>
<sequence>MASLYQRFTGKINTNNSFPHPPEASHLLGGQVADEENNTGKTSQPPPKPQRRTSPGYLKELVGSAPPQRNWKGIVIALLVICIILSLIVTSVIVLTPIADDSLALKKKVTIEDIFGGDLHVHDPDATWLSDNVLLYRTQEGDVVKLNVETQERVILVENRKFEMYKATKYQISPDLEHVLLAYNVAPVSRKNHTSPFCVLYLHRETWSLNPPEVRNALLQYAGWGVKGQQLIFIFENNIYYRATVESRTIRLVSTGKEQVVFNGLSDWLYEEEILQTHIAHWWSPDGLRLAYATINDTLVPKMEVPVFTGALYPTGLKYHYPKAGEDNPVVHLSVVSLNGPLHTVEMKKPDDPRIGREYYITMVKWATSTKLAVNWLNRAQNNSILTLCEATTGVCTKVKHALNEEPLFSHDGYKFFFTRAIPQGGRGKFFHISMSTSQPNTSTDTLQSLTSGDWDVTQILAYSQDRQLIYFLSTEDDPKRRHLYSADTNGPFNRCCLSCEFKCGYVDGSFSHNMQYFLLNCKGPDVPSVAIYSTKDKQKVLDLETNEGVNNTYHSMQMPKVEYETITIDDYTLTMQILKPAGFIDTAHYPLLLLVDGTPGGQMVTEQFRVDWATVLVSSYSTVVIRFDGHGSGFQGTKLLHHIRRKLGVIEERDQMKALRLISNEMYIDKSRIGVYGKVYGGYLATMLLSSDDSLLKCGAAVSPITDFQLYASAFSERYLGSPKTDSRIYSMASLAHRAGRLMDRKYMIIHPTADEKVHFQHSAKFINHLINEKANYSLQIYPDEGHFLHSDGTRQHLSQSLVNFFEECFRLPDLPSEEEKDKEDEGDG</sequence>
<organism evidence="7 8">
    <name type="scientific">Salmo trutta</name>
    <name type="common">Brown trout</name>
    <dbReference type="NCBI Taxonomy" id="8032"/>
    <lineage>
        <taxon>Eukaryota</taxon>
        <taxon>Metazoa</taxon>
        <taxon>Chordata</taxon>
        <taxon>Craniata</taxon>
        <taxon>Vertebrata</taxon>
        <taxon>Euteleostomi</taxon>
        <taxon>Actinopterygii</taxon>
        <taxon>Neopterygii</taxon>
        <taxon>Teleostei</taxon>
        <taxon>Protacanthopterygii</taxon>
        <taxon>Salmoniformes</taxon>
        <taxon>Salmonidae</taxon>
        <taxon>Salmoninae</taxon>
        <taxon>Salmo</taxon>
    </lineage>
</organism>
<dbReference type="GO" id="GO:0008236">
    <property type="term" value="F:serine-type peptidase activity"/>
    <property type="evidence" value="ECO:0007669"/>
    <property type="project" value="InterPro"/>
</dbReference>
<dbReference type="Gene3D" id="3.40.50.1820">
    <property type="entry name" value="alpha/beta hydrolase"/>
    <property type="match status" value="1"/>
</dbReference>
<dbReference type="Proteomes" id="UP000472277">
    <property type="component" value="Chromosome 31"/>
</dbReference>
<feature type="domain" description="Peptidase S9 prolyl oligopeptidase catalytic" evidence="5">
    <location>
        <begin position="611"/>
        <end position="811"/>
    </location>
</feature>
<dbReference type="PANTHER" id="PTHR11731">
    <property type="entry name" value="PROTEASE FAMILY S9B,C DIPEPTIDYL-PEPTIDASE IV-RELATED"/>
    <property type="match status" value="1"/>
</dbReference>
<feature type="transmembrane region" description="Helical" evidence="4">
    <location>
        <begin position="74"/>
        <end position="99"/>
    </location>
</feature>
<keyword evidence="8" id="KW-1185">Reference proteome</keyword>
<comment type="subcellular location">
    <subcellularLocation>
        <location evidence="1">Cell membrane</location>
        <topology evidence="1">Single-pass type II membrane protein</topology>
    </subcellularLocation>
</comment>
<dbReference type="InterPro" id="IPR001375">
    <property type="entry name" value="Peptidase_S9_cat"/>
</dbReference>
<evidence type="ECO:0000313" key="7">
    <source>
        <dbReference type="Ensembl" id="ENSSTUP00000068423.1"/>
    </source>
</evidence>
<dbReference type="Ensembl" id="ENSSTUT00000072562.1">
    <property type="protein sequence ID" value="ENSSTUP00000068423.1"/>
    <property type="gene ID" value="ENSSTUG00000028500.1"/>
</dbReference>
<proteinExistence type="predicted"/>
<dbReference type="SUPFAM" id="SSF53474">
    <property type="entry name" value="alpha/beta-Hydrolases"/>
    <property type="match status" value="1"/>
</dbReference>
<reference evidence="7" key="1">
    <citation type="submission" date="2025-08" db="UniProtKB">
        <authorList>
            <consortium name="Ensembl"/>
        </authorList>
    </citation>
    <scope>IDENTIFICATION</scope>
</reference>
<dbReference type="FunCoup" id="A0A674BAI0">
    <property type="interactions" value="47"/>
</dbReference>
<feature type="region of interest" description="Disordered" evidence="3">
    <location>
        <begin position="34"/>
        <end position="56"/>
    </location>
</feature>
<dbReference type="GO" id="GO:0006508">
    <property type="term" value="P:proteolysis"/>
    <property type="evidence" value="ECO:0007669"/>
    <property type="project" value="InterPro"/>
</dbReference>
<dbReference type="InterPro" id="IPR029058">
    <property type="entry name" value="AB_hydrolase_fold"/>
</dbReference>
<gene>
    <name evidence="7" type="primary">DPP6</name>
    <name evidence="7" type="synonym">LOC115169675</name>
</gene>
<dbReference type="GO" id="GO:0008076">
    <property type="term" value="C:voltage-gated potassium channel complex"/>
    <property type="evidence" value="ECO:0007669"/>
    <property type="project" value="TreeGrafter"/>
</dbReference>
<keyword evidence="4" id="KW-1133">Transmembrane helix</keyword>
<dbReference type="Gene3D" id="2.140.10.30">
    <property type="entry name" value="Dipeptidylpeptidase IV, N-terminal domain"/>
    <property type="match status" value="1"/>
</dbReference>
<dbReference type="GO" id="GO:0015459">
    <property type="term" value="F:potassium channel regulator activity"/>
    <property type="evidence" value="ECO:0007669"/>
    <property type="project" value="TreeGrafter"/>
</dbReference>
<keyword evidence="4" id="KW-0812">Transmembrane</keyword>
<evidence type="ECO:0000313" key="8">
    <source>
        <dbReference type="Proteomes" id="UP000472277"/>
    </source>
</evidence>
<dbReference type="GeneTree" id="ENSGT00940000156280"/>
<evidence type="ECO:0000259" key="5">
    <source>
        <dbReference type="Pfam" id="PF00326"/>
    </source>
</evidence>
<keyword evidence="4" id="KW-0472">Membrane</keyword>
<keyword evidence="2" id="KW-0325">Glycoprotein</keyword>
<name>A0A674BAI0_SALTR</name>
<dbReference type="PANTHER" id="PTHR11731:SF201">
    <property type="entry name" value="DIPEPTIDYL AMINOPEPTIDASE-LIKE PROTEIN 6 ISOFORM X1-RELATED"/>
    <property type="match status" value="1"/>
</dbReference>
<evidence type="ECO:0000256" key="4">
    <source>
        <dbReference type="SAM" id="Phobius"/>
    </source>
</evidence>
<evidence type="ECO:0000256" key="2">
    <source>
        <dbReference type="ARBA" id="ARBA00023180"/>
    </source>
</evidence>